<comment type="caution">
    <text evidence="2">The sequence shown here is derived from an EMBL/GenBank/DDBJ whole genome shotgun (WGS) entry which is preliminary data.</text>
</comment>
<dbReference type="AlphaFoldDB" id="A0A9P5XHJ5"/>
<sequence>MASSSYQTPTYGSGSSNWGSSSSGSSYNDCVSQCVAQYGSAPQPWTPPPTQTSSDSGSTGNGVTHTVIVAPSQGVFRYVPFAVNASVGDTVKFMWGANNHTVTKGSVLTPCNATSDSPFASGLQLKDFVFTQVVNDTNPTFFHCAVPGHCQMGMFGIINPPSNSGAGTSVSLMMSNWTSSNPNLAAYAAITTNMTQNNTVASHWGGNIDVATLPGWSQPLVAENVMYTRNFLATNPEAIKQDGSVDLGNAGSTPLMFPQDVSAELNGAGAAPNATSAASVPAAVSSAASSASSTASSSAAPAAANGAVTTSPKFVVALVAAAASFFLL</sequence>
<reference evidence="2" key="1">
    <citation type="submission" date="2020-11" db="EMBL/GenBank/DDBJ databases">
        <authorList>
            <consortium name="DOE Joint Genome Institute"/>
            <person name="Ahrendt S."/>
            <person name="Riley R."/>
            <person name="Andreopoulos W."/>
            <person name="Labutti K."/>
            <person name="Pangilinan J."/>
            <person name="Ruiz-Duenas F.J."/>
            <person name="Barrasa J.M."/>
            <person name="Sanchez-Garcia M."/>
            <person name="Camarero S."/>
            <person name="Miyauchi S."/>
            <person name="Serrano A."/>
            <person name="Linde D."/>
            <person name="Babiker R."/>
            <person name="Drula E."/>
            <person name="Ayuso-Fernandez I."/>
            <person name="Pacheco R."/>
            <person name="Padilla G."/>
            <person name="Ferreira P."/>
            <person name="Barriuso J."/>
            <person name="Kellner H."/>
            <person name="Castanera R."/>
            <person name="Alfaro M."/>
            <person name="Ramirez L."/>
            <person name="Pisabarro A.G."/>
            <person name="Kuo A."/>
            <person name="Tritt A."/>
            <person name="Lipzen A."/>
            <person name="He G."/>
            <person name="Yan M."/>
            <person name="Ng V."/>
            <person name="Cullen D."/>
            <person name="Martin F."/>
            <person name="Rosso M.-N."/>
            <person name="Henrissat B."/>
            <person name="Hibbett D."/>
            <person name="Martinez A.T."/>
            <person name="Grigoriev I.V."/>
        </authorList>
    </citation>
    <scope>NUCLEOTIDE SEQUENCE</scope>
    <source>
        <strain evidence="2">MF-IS2</strain>
    </source>
</reference>
<accession>A0A9P5XHJ5</accession>
<protein>
    <recommendedName>
        <fullName evidence="4">Phytocyanin domain-containing protein</fullName>
    </recommendedName>
</protein>
<organism evidence="2 3">
    <name type="scientific">Macrolepiota fuliginosa MF-IS2</name>
    <dbReference type="NCBI Taxonomy" id="1400762"/>
    <lineage>
        <taxon>Eukaryota</taxon>
        <taxon>Fungi</taxon>
        <taxon>Dikarya</taxon>
        <taxon>Basidiomycota</taxon>
        <taxon>Agaricomycotina</taxon>
        <taxon>Agaricomycetes</taxon>
        <taxon>Agaricomycetidae</taxon>
        <taxon>Agaricales</taxon>
        <taxon>Agaricineae</taxon>
        <taxon>Agaricaceae</taxon>
        <taxon>Macrolepiota</taxon>
    </lineage>
</organism>
<evidence type="ECO:0000313" key="3">
    <source>
        <dbReference type="Proteomes" id="UP000807342"/>
    </source>
</evidence>
<dbReference type="Proteomes" id="UP000807342">
    <property type="component" value="Unassembled WGS sequence"/>
</dbReference>
<dbReference type="OrthoDB" id="2331100at2759"/>
<feature type="compositionally biased region" description="Low complexity" evidence="1">
    <location>
        <begin position="12"/>
        <end position="26"/>
    </location>
</feature>
<dbReference type="InterPro" id="IPR008972">
    <property type="entry name" value="Cupredoxin"/>
</dbReference>
<dbReference type="EMBL" id="MU151092">
    <property type="protein sequence ID" value="KAF9451069.1"/>
    <property type="molecule type" value="Genomic_DNA"/>
</dbReference>
<feature type="region of interest" description="Disordered" evidence="1">
    <location>
        <begin position="41"/>
        <end position="64"/>
    </location>
</feature>
<evidence type="ECO:0000313" key="2">
    <source>
        <dbReference type="EMBL" id="KAF9451069.1"/>
    </source>
</evidence>
<evidence type="ECO:0008006" key="4">
    <source>
        <dbReference type="Google" id="ProtNLM"/>
    </source>
</evidence>
<dbReference type="InterPro" id="IPR052953">
    <property type="entry name" value="Ser-rich/MCO-related"/>
</dbReference>
<gene>
    <name evidence="2" type="ORF">P691DRAFT_664046</name>
</gene>
<name>A0A9P5XHJ5_9AGAR</name>
<dbReference type="SUPFAM" id="SSF49503">
    <property type="entry name" value="Cupredoxins"/>
    <property type="match status" value="1"/>
</dbReference>
<proteinExistence type="predicted"/>
<evidence type="ECO:0000256" key="1">
    <source>
        <dbReference type="SAM" id="MobiDB-lite"/>
    </source>
</evidence>
<feature type="compositionally biased region" description="Polar residues" evidence="1">
    <location>
        <begin position="1"/>
        <end position="11"/>
    </location>
</feature>
<dbReference type="PANTHER" id="PTHR34883:SF15">
    <property type="entry name" value="EXTRACELLULAR SERINE-RICH PROTEIN"/>
    <property type="match status" value="1"/>
</dbReference>
<dbReference type="PANTHER" id="PTHR34883">
    <property type="entry name" value="SERINE-RICH PROTEIN, PUTATIVE-RELATED-RELATED"/>
    <property type="match status" value="1"/>
</dbReference>
<dbReference type="CDD" id="cd00920">
    <property type="entry name" value="Cupredoxin"/>
    <property type="match status" value="1"/>
</dbReference>
<feature type="region of interest" description="Disordered" evidence="1">
    <location>
        <begin position="1"/>
        <end position="27"/>
    </location>
</feature>
<feature type="compositionally biased region" description="Low complexity" evidence="1">
    <location>
        <begin position="51"/>
        <end position="64"/>
    </location>
</feature>
<keyword evidence="3" id="KW-1185">Reference proteome</keyword>
<dbReference type="Gene3D" id="2.60.40.420">
    <property type="entry name" value="Cupredoxins - blue copper proteins"/>
    <property type="match status" value="1"/>
</dbReference>